<evidence type="ECO:0000313" key="2">
    <source>
        <dbReference type="EMBL" id="ELP86840.1"/>
    </source>
</evidence>
<reference evidence="2 3" key="1">
    <citation type="submission" date="2012-10" db="EMBL/GenBank/DDBJ databases">
        <authorList>
            <person name="Zafar N."/>
            <person name="Inman J."/>
            <person name="Hall N."/>
            <person name="Lorenzi H."/>
            <person name="Caler E."/>
        </authorList>
    </citation>
    <scope>NUCLEOTIDE SEQUENCE [LARGE SCALE GENOMIC DNA]</scope>
    <source>
        <strain evidence="2 3">IP1</strain>
    </source>
</reference>
<dbReference type="VEuPathDB" id="AmoebaDB:EIN_043780"/>
<gene>
    <name evidence="2" type="ORF">EIN_043780</name>
</gene>
<dbReference type="Proteomes" id="UP000014680">
    <property type="component" value="Unassembled WGS sequence"/>
</dbReference>
<accession>A0A0A1TZ41</accession>
<proteinExistence type="predicted"/>
<dbReference type="AlphaFoldDB" id="A0A0A1TZ41"/>
<protein>
    <submittedName>
        <fullName evidence="2">Uncharacterized protein</fullName>
    </submittedName>
</protein>
<feature type="compositionally biased region" description="Polar residues" evidence="1">
    <location>
        <begin position="1"/>
        <end position="10"/>
    </location>
</feature>
<keyword evidence="3" id="KW-1185">Reference proteome</keyword>
<feature type="region of interest" description="Disordered" evidence="1">
    <location>
        <begin position="1"/>
        <end position="21"/>
    </location>
</feature>
<organism evidence="2 3">
    <name type="scientific">Entamoeba invadens IP1</name>
    <dbReference type="NCBI Taxonomy" id="370355"/>
    <lineage>
        <taxon>Eukaryota</taxon>
        <taxon>Amoebozoa</taxon>
        <taxon>Evosea</taxon>
        <taxon>Archamoebae</taxon>
        <taxon>Mastigamoebida</taxon>
        <taxon>Entamoebidae</taxon>
        <taxon>Entamoeba</taxon>
    </lineage>
</organism>
<dbReference type="GeneID" id="14885862"/>
<evidence type="ECO:0000313" key="3">
    <source>
        <dbReference type="Proteomes" id="UP000014680"/>
    </source>
</evidence>
<dbReference type="EMBL" id="KB206902">
    <property type="protein sequence ID" value="ELP86840.1"/>
    <property type="molecule type" value="Genomic_DNA"/>
</dbReference>
<sequence>MDDDTSSTTLYPPLESIPITHGPPLNAEDVETDVNTIQPHESYFSSCLKNVYLFFHFIFNFLCNFDQLIQNVKDGTFLRWCLNAGCVSDTLCECLCYCKCLDFDFYDEECKCPCYTPLCCVPCRVILCCNYKHTNCENAGFVNCCDCITRCCDESCFFLTTWVVVPLQKISKLCCNPYDTYCLHCLSVRSVYGTCCGVMTCGFCGDTVRYKKMFDYIWMCGYCDEKMCCPCNSLLCCKCCELNLFYYPCCVVGCCDCKSVYDKNVAYCEQSAEECRYFCAQDSSKEWCGCDISV</sequence>
<dbReference type="RefSeq" id="XP_004253611.1">
    <property type="nucleotide sequence ID" value="XM_004253563.1"/>
</dbReference>
<evidence type="ECO:0000256" key="1">
    <source>
        <dbReference type="SAM" id="MobiDB-lite"/>
    </source>
</evidence>
<dbReference type="KEGG" id="eiv:EIN_043780"/>
<name>A0A0A1TZ41_ENTIV</name>